<sequence>MNAVLDLDPPTRLAIAYARSDIRSAFALLLQIDNRFADILRNSREPMIAQIKMAWWREAFASAAETRPKGEPLLQALNETGGRIPLSALEALASAWEHLLGHEQFSQEAIDTHSELRAEAIFKTYATWMGSMDDMHPIGRSWAFETLRMGFPERFADCTMPSAPLPKARALRPLSILTMSVRTGSGLRLILHALTGV</sequence>
<evidence type="ECO:0000313" key="2">
    <source>
        <dbReference type="Proteomes" id="UP000268553"/>
    </source>
</evidence>
<accession>A0A426RSZ6</accession>
<proteinExistence type="predicted"/>
<protein>
    <recommendedName>
        <fullName evidence="3">Phytoene synthase</fullName>
    </recommendedName>
</protein>
<dbReference type="AlphaFoldDB" id="A0A426RSZ6"/>
<dbReference type="Proteomes" id="UP000268553">
    <property type="component" value="Unassembled WGS sequence"/>
</dbReference>
<dbReference type="EMBL" id="RWJI01000001">
    <property type="protein sequence ID" value="RRQ52115.1"/>
    <property type="molecule type" value="Genomic_DNA"/>
</dbReference>
<reference evidence="1 2" key="1">
    <citation type="submission" date="2018-12" db="EMBL/GenBank/DDBJ databases">
        <authorList>
            <person name="Kim S.-J."/>
            <person name="Jung G.-Y."/>
        </authorList>
    </citation>
    <scope>NUCLEOTIDE SEQUENCE [LARGE SCALE GENOMIC DNA]</scope>
    <source>
        <strain evidence="1 2">03SU3-P</strain>
    </source>
</reference>
<evidence type="ECO:0008006" key="3">
    <source>
        <dbReference type="Google" id="ProtNLM"/>
    </source>
</evidence>
<dbReference type="Pfam" id="PF00494">
    <property type="entry name" value="SQS_PSY"/>
    <property type="match status" value="1"/>
</dbReference>
<dbReference type="InterPro" id="IPR008949">
    <property type="entry name" value="Isoprenoid_synthase_dom_sf"/>
</dbReference>
<dbReference type="OrthoDB" id="9814909at2"/>
<dbReference type="SUPFAM" id="SSF48576">
    <property type="entry name" value="Terpenoid synthases"/>
    <property type="match status" value="1"/>
</dbReference>
<evidence type="ECO:0000313" key="1">
    <source>
        <dbReference type="EMBL" id="RRQ52115.1"/>
    </source>
</evidence>
<comment type="caution">
    <text evidence="1">The sequence shown here is derived from an EMBL/GenBank/DDBJ whole genome shotgun (WGS) entry which is preliminary data.</text>
</comment>
<name>A0A426RSZ6_9SPHN</name>
<gene>
    <name evidence="1" type="ORF">D7D48_04385</name>
</gene>
<keyword evidence="2" id="KW-1185">Reference proteome</keyword>
<dbReference type="InterPro" id="IPR002060">
    <property type="entry name" value="Squ/phyt_synthse"/>
</dbReference>
<organism evidence="1 2">
    <name type="scientific">Sphingorhabdus wooponensis</name>
    <dbReference type="NCBI Taxonomy" id="940136"/>
    <lineage>
        <taxon>Bacteria</taxon>
        <taxon>Pseudomonadati</taxon>
        <taxon>Pseudomonadota</taxon>
        <taxon>Alphaproteobacteria</taxon>
        <taxon>Sphingomonadales</taxon>
        <taxon>Sphingomonadaceae</taxon>
        <taxon>Sphingorhabdus</taxon>
    </lineage>
</organism>
<dbReference type="RefSeq" id="WP_125230131.1">
    <property type="nucleotide sequence ID" value="NZ_RWJI01000001.1"/>
</dbReference>